<name>A0AAW2ZGB4_9EUKA</name>
<dbReference type="SUPFAM" id="SSF54695">
    <property type="entry name" value="POZ domain"/>
    <property type="match status" value="1"/>
</dbReference>
<accession>A0AAW2ZGB4</accession>
<evidence type="ECO:0000259" key="2">
    <source>
        <dbReference type="PROSITE" id="PS50097"/>
    </source>
</evidence>
<dbReference type="Gene3D" id="3.30.710.10">
    <property type="entry name" value="Potassium Channel Kv1.1, Chain A"/>
    <property type="match status" value="1"/>
</dbReference>
<dbReference type="PROSITE" id="PS50097">
    <property type="entry name" value="BTB"/>
    <property type="match status" value="1"/>
</dbReference>
<evidence type="ECO:0000313" key="4">
    <source>
        <dbReference type="Proteomes" id="UP001431209"/>
    </source>
</evidence>
<sequence length="348" mass="39786">MSREERSKTKRSKGDHEVEKPTSAFAPFDAVEPTTTKSDPAPKTLTPVEFQVHKYDKAIASIHSDQATADVVLLPSDSQKKHYAHKNVLASQSVHFYSLFYGKDSPKDKSEYTLNVTSQMLTFILKYLYTIPITNCNLSLHELIELYDSASALSIQPLCLHCLSLMTKEEATMANMCTLWPWATQLERDENEQVKTMSKTLIENCKACFFAFPQEVFESRRYLIWSKEFILERFLAETCSPQKDGPFMLTASERRRIECKFVLKIICEWIKCNLGVSHNKNGDTAVVSSTSSMSDLRQLVQRLLNHANDLVDDAGSLHFFLPFFETCVLDEKYITDKAVLRIYQTLSK</sequence>
<reference evidence="3 4" key="1">
    <citation type="submission" date="2024-03" db="EMBL/GenBank/DDBJ databases">
        <title>The Acrasis kona genome and developmental transcriptomes reveal deep origins of eukaryotic multicellular pathways.</title>
        <authorList>
            <person name="Sheikh S."/>
            <person name="Fu C.-J."/>
            <person name="Brown M.W."/>
            <person name="Baldauf S.L."/>
        </authorList>
    </citation>
    <scope>NUCLEOTIDE SEQUENCE [LARGE SCALE GENOMIC DNA]</scope>
    <source>
        <strain evidence="3 4">ATCC MYA-3509</strain>
    </source>
</reference>
<evidence type="ECO:0000313" key="3">
    <source>
        <dbReference type="EMBL" id="KAL0488485.1"/>
    </source>
</evidence>
<gene>
    <name evidence="3" type="ORF">AKO1_015646</name>
</gene>
<dbReference type="InterPro" id="IPR000210">
    <property type="entry name" value="BTB/POZ_dom"/>
</dbReference>
<keyword evidence="4" id="KW-1185">Reference proteome</keyword>
<organism evidence="3 4">
    <name type="scientific">Acrasis kona</name>
    <dbReference type="NCBI Taxonomy" id="1008807"/>
    <lineage>
        <taxon>Eukaryota</taxon>
        <taxon>Discoba</taxon>
        <taxon>Heterolobosea</taxon>
        <taxon>Tetramitia</taxon>
        <taxon>Eutetramitia</taxon>
        <taxon>Acrasidae</taxon>
        <taxon>Acrasis</taxon>
    </lineage>
</organism>
<dbReference type="Proteomes" id="UP001431209">
    <property type="component" value="Unassembled WGS sequence"/>
</dbReference>
<dbReference type="CDD" id="cd18186">
    <property type="entry name" value="BTB_POZ_ZBTB_KLHL-like"/>
    <property type="match status" value="1"/>
</dbReference>
<feature type="domain" description="BTB" evidence="2">
    <location>
        <begin position="69"/>
        <end position="130"/>
    </location>
</feature>
<comment type="caution">
    <text evidence="3">The sequence shown here is derived from an EMBL/GenBank/DDBJ whole genome shotgun (WGS) entry which is preliminary data.</text>
</comment>
<dbReference type="InterPro" id="IPR011333">
    <property type="entry name" value="SKP1/BTB/POZ_sf"/>
</dbReference>
<dbReference type="EMBL" id="JAOPGA020001439">
    <property type="protein sequence ID" value="KAL0488485.1"/>
    <property type="molecule type" value="Genomic_DNA"/>
</dbReference>
<feature type="compositionally biased region" description="Basic and acidic residues" evidence="1">
    <location>
        <begin position="1"/>
        <end position="20"/>
    </location>
</feature>
<dbReference type="AlphaFoldDB" id="A0AAW2ZGB4"/>
<evidence type="ECO:0000256" key="1">
    <source>
        <dbReference type="SAM" id="MobiDB-lite"/>
    </source>
</evidence>
<proteinExistence type="predicted"/>
<dbReference type="Pfam" id="PF00651">
    <property type="entry name" value="BTB"/>
    <property type="match status" value="1"/>
</dbReference>
<protein>
    <submittedName>
        <fullName evidence="3">BTB/POZ domain-containing protein</fullName>
    </submittedName>
</protein>
<dbReference type="SMART" id="SM00225">
    <property type="entry name" value="BTB"/>
    <property type="match status" value="1"/>
</dbReference>
<feature type="region of interest" description="Disordered" evidence="1">
    <location>
        <begin position="1"/>
        <end position="43"/>
    </location>
</feature>